<dbReference type="EMBL" id="JAACXV010000346">
    <property type="protein sequence ID" value="KAF7279675.1"/>
    <property type="molecule type" value="Genomic_DNA"/>
</dbReference>
<dbReference type="PANTHER" id="PTHR16212:SF4">
    <property type="entry name" value="FOCADHESIN"/>
    <property type="match status" value="1"/>
</dbReference>
<dbReference type="Pfam" id="PF12530">
    <property type="entry name" value="DUF3730"/>
    <property type="match status" value="1"/>
</dbReference>
<evidence type="ECO:0000313" key="3">
    <source>
        <dbReference type="Proteomes" id="UP000625711"/>
    </source>
</evidence>
<evidence type="ECO:0000259" key="1">
    <source>
        <dbReference type="Pfam" id="PF12530"/>
    </source>
</evidence>
<name>A0A834MH07_RHYFE</name>
<proteinExistence type="predicted"/>
<keyword evidence="3" id="KW-1185">Reference proteome</keyword>
<reference evidence="2" key="1">
    <citation type="submission" date="2020-08" db="EMBL/GenBank/DDBJ databases">
        <title>Genome sequencing and assembly of the red palm weevil Rhynchophorus ferrugineus.</title>
        <authorList>
            <person name="Dias G.B."/>
            <person name="Bergman C.M."/>
            <person name="Manee M."/>
        </authorList>
    </citation>
    <scope>NUCLEOTIDE SEQUENCE</scope>
    <source>
        <strain evidence="2">AA-2017</strain>
        <tissue evidence="2">Whole larva</tissue>
    </source>
</reference>
<comment type="caution">
    <text evidence="2">The sequence shown here is derived from an EMBL/GenBank/DDBJ whole genome shotgun (WGS) entry which is preliminary data.</text>
</comment>
<dbReference type="InterPro" id="IPR045163">
    <property type="entry name" value="Focadhesin/RST1"/>
</dbReference>
<dbReference type="OrthoDB" id="6354723at2759"/>
<sequence length="965" mass="112199">MEALETKLQSENPAFIAQAFSDLYKSILNSNNDKMYLYLKSKCTVSNTLIQETAQSTLLILIQNGKYDIKEVLADFITNISTSSNILPLTKVIFSLIRHQIETNSTKKQIKYQLIQHPIIKILQRNFTFEIQLNIFKCIANCYNSKSSEQLGEIIYPLYLYCLCNPNLRPEMFFLKDNLWSHILNNLQNNKLHICKILSWMQIQNDSICEVTGILLNKALESLTVSYLDENEINYLVTLLLLACNNLIRCGRDCRLLLRTLKQFIVKNHFNNVNYDVYLQIISKAITICSPLYIKDLLELCHALINNSCCLYNYLSIKSSLLLWMTSPSLLTEDSLLIAKNILKIENRIANFVSNSKQEEHKFEPVWEIDSSCYSNLESLLLQEKKNISCEEIISKAFIIKMIAQKRPELHGRDLIPHISKILNEYTDSTGAIPCSLVIDSLKYLCKAEIIDIIRTWENISPQFRNERRVPVIKSICSLLREVPSFSYTESEDEFNNEVIQHLWKVELICLNIPSEFLDEEKQPQDKSFGQRAVSGKTWIKFLINCKCREAAVDFLIELVSNEINNYLNIVKVLAKYIKDNRDQVNGFKESLFTDCMKILSRKYNKPLPPLNWCFLQELIHKPELKHFCIDIACHQIVLSGSARRLVENYIAVLTETRNIEDCLMIYRKLKYIANSIQPVILKPFLEYSIRYAFTHYKTENLLDRILEDLTSVLVDKDVQNCNKQSIEDVLGELLLLTDMSSTPFSRLLNCVTSFSDSSLELITRYNMIAYEEKEFMKITKIRCKIACSTRDVTPLKWLNDVFTIASRSDIRLELYRDDICKCIIHNINHSHSPSWVMDLFGQIQAQVADRCDPQEIQYFCDILSLVIVYFSGMFTLLPKDNYTGIKYFFPASITFLLNEPLWAITTSQVLEWLHYMSTADSISQEYKNIFMWSLCSLRHNEEFLKNGVWMKYIDCEMPISTIKL</sequence>
<organism evidence="2 3">
    <name type="scientific">Rhynchophorus ferrugineus</name>
    <name type="common">Red palm weevil</name>
    <name type="synonym">Curculio ferrugineus</name>
    <dbReference type="NCBI Taxonomy" id="354439"/>
    <lineage>
        <taxon>Eukaryota</taxon>
        <taxon>Metazoa</taxon>
        <taxon>Ecdysozoa</taxon>
        <taxon>Arthropoda</taxon>
        <taxon>Hexapoda</taxon>
        <taxon>Insecta</taxon>
        <taxon>Pterygota</taxon>
        <taxon>Neoptera</taxon>
        <taxon>Endopterygota</taxon>
        <taxon>Coleoptera</taxon>
        <taxon>Polyphaga</taxon>
        <taxon>Cucujiformia</taxon>
        <taxon>Curculionidae</taxon>
        <taxon>Dryophthorinae</taxon>
        <taxon>Rhynchophorus</taxon>
    </lineage>
</organism>
<gene>
    <name evidence="2" type="ORF">GWI33_006838</name>
</gene>
<evidence type="ECO:0000313" key="2">
    <source>
        <dbReference type="EMBL" id="KAF7279675.1"/>
    </source>
</evidence>
<dbReference type="InterPro" id="IPR022542">
    <property type="entry name" value="FOCAD/RST1_DUF3730"/>
</dbReference>
<dbReference type="PANTHER" id="PTHR16212">
    <property type="entry name" value="FOCADHESIN FAMILY MEMBER"/>
    <property type="match status" value="1"/>
</dbReference>
<protein>
    <recommendedName>
        <fullName evidence="1">DUF3730 domain-containing protein</fullName>
    </recommendedName>
</protein>
<accession>A0A834MH07</accession>
<dbReference type="GO" id="GO:0060147">
    <property type="term" value="P:regulation of post-transcriptional gene silencing"/>
    <property type="evidence" value="ECO:0007669"/>
    <property type="project" value="InterPro"/>
</dbReference>
<dbReference type="Proteomes" id="UP000625711">
    <property type="component" value="Unassembled WGS sequence"/>
</dbReference>
<dbReference type="AlphaFoldDB" id="A0A834MH07"/>
<feature type="domain" description="DUF3730" evidence="1">
    <location>
        <begin position="366"/>
        <end position="507"/>
    </location>
</feature>